<dbReference type="GO" id="GO:0043190">
    <property type="term" value="C:ATP-binding cassette (ABC) transporter complex"/>
    <property type="evidence" value="ECO:0007669"/>
    <property type="project" value="InterPro"/>
</dbReference>
<proteinExistence type="predicted"/>
<name>A0A1Z4M233_9CYAN</name>
<feature type="signal peptide" evidence="1">
    <location>
        <begin position="1"/>
        <end position="21"/>
    </location>
</feature>
<dbReference type="Gene3D" id="3.40.190.120">
    <property type="entry name" value="Osmoprotection protein (prox), domain 2"/>
    <property type="match status" value="1"/>
</dbReference>
<organism evidence="3 4">
    <name type="scientific">Calothrix parasitica NIES-267</name>
    <dbReference type="NCBI Taxonomy" id="1973488"/>
    <lineage>
        <taxon>Bacteria</taxon>
        <taxon>Bacillati</taxon>
        <taxon>Cyanobacteriota</taxon>
        <taxon>Cyanophyceae</taxon>
        <taxon>Nostocales</taxon>
        <taxon>Calotrichaceae</taxon>
        <taxon>Calothrix</taxon>
    </lineage>
</organism>
<evidence type="ECO:0000313" key="3">
    <source>
        <dbReference type="EMBL" id="BAY87549.1"/>
    </source>
</evidence>
<sequence length="298" mass="33193">MKKFLTLFAVFLCLSLGIASCNITSVGGGSSDIIVASKGFTEQDILAELLAQQIEATSDLKVDRRTLQGTKLCHEALVAGNIDSYIEYTGTALTAVLKESVIDDPRKVYDLVKQAYEKQFNLEVTQPLGFENTYAVIVRGEDAKKYNINTVSEAVKYASDWDIGIGYEFAEREDGLPGLIKAYNLQFKRRPKSMDLGLIYRALTQELVDVVVNNSTDGQIARLGLVILEDDKNYFPPYEATPIVNKNTLKKYPQLQKPLSQLAGILTADEMQELNYQVEGELRKISEVVTEFRQAKGL</sequence>
<gene>
    <name evidence="3" type="ORF">NIES267_70730</name>
</gene>
<dbReference type="OrthoDB" id="9801163at2"/>
<dbReference type="Pfam" id="PF04069">
    <property type="entry name" value="OpuAC"/>
    <property type="match status" value="1"/>
</dbReference>
<evidence type="ECO:0000313" key="4">
    <source>
        <dbReference type="Proteomes" id="UP000218418"/>
    </source>
</evidence>
<dbReference type="EMBL" id="AP018227">
    <property type="protein sequence ID" value="BAY87549.1"/>
    <property type="molecule type" value="Genomic_DNA"/>
</dbReference>
<feature type="chain" id="PRO_5012057422" evidence="1">
    <location>
        <begin position="22"/>
        <end position="298"/>
    </location>
</feature>
<keyword evidence="1" id="KW-0732">Signal</keyword>
<reference evidence="3 4" key="1">
    <citation type="submission" date="2017-06" db="EMBL/GenBank/DDBJ databases">
        <title>Genome sequencing of cyanobaciteial culture collection at National Institute for Environmental Studies (NIES).</title>
        <authorList>
            <person name="Hirose Y."/>
            <person name="Shimura Y."/>
            <person name="Fujisawa T."/>
            <person name="Nakamura Y."/>
            <person name="Kawachi M."/>
        </authorList>
    </citation>
    <scope>NUCLEOTIDE SEQUENCE [LARGE SCALE GENOMIC DNA]</scope>
    <source>
        <strain evidence="3 4">NIES-267</strain>
    </source>
</reference>
<evidence type="ECO:0000259" key="2">
    <source>
        <dbReference type="Pfam" id="PF04069"/>
    </source>
</evidence>
<accession>A0A1Z4M233</accession>
<dbReference type="GO" id="GO:0022857">
    <property type="term" value="F:transmembrane transporter activity"/>
    <property type="evidence" value="ECO:0007669"/>
    <property type="project" value="InterPro"/>
</dbReference>
<dbReference type="Proteomes" id="UP000218418">
    <property type="component" value="Chromosome"/>
</dbReference>
<keyword evidence="4" id="KW-1185">Reference proteome</keyword>
<dbReference type="PROSITE" id="PS51257">
    <property type="entry name" value="PROKAR_LIPOPROTEIN"/>
    <property type="match status" value="1"/>
</dbReference>
<dbReference type="Gene3D" id="3.40.190.10">
    <property type="entry name" value="Periplasmic binding protein-like II"/>
    <property type="match status" value="1"/>
</dbReference>
<dbReference type="SUPFAM" id="SSF53850">
    <property type="entry name" value="Periplasmic binding protein-like II"/>
    <property type="match status" value="1"/>
</dbReference>
<protein>
    <submittedName>
        <fullName evidence="3">Substrate-binding region of ABC-type glycine betaine transport system</fullName>
    </submittedName>
</protein>
<evidence type="ECO:0000256" key="1">
    <source>
        <dbReference type="SAM" id="SignalP"/>
    </source>
</evidence>
<dbReference type="CDD" id="cd13613">
    <property type="entry name" value="PBP2_Opu_like_2"/>
    <property type="match status" value="1"/>
</dbReference>
<feature type="domain" description="ABC-type glycine betaine transport system substrate-binding" evidence="2">
    <location>
        <begin position="32"/>
        <end position="294"/>
    </location>
</feature>
<dbReference type="InterPro" id="IPR007210">
    <property type="entry name" value="ABC_Gly_betaine_transp_sub-bd"/>
</dbReference>
<dbReference type="AlphaFoldDB" id="A0A1Z4M233"/>